<organism evidence="4 5">
    <name type="scientific">Rotaria magnacalcarata</name>
    <dbReference type="NCBI Taxonomy" id="392030"/>
    <lineage>
        <taxon>Eukaryota</taxon>
        <taxon>Metazoa</taxon>
        <taxon>Spiralia</taxon>
        <taxon>Gnathifera</taxon>
        <taxon>Rotifera</taxon>
        <taxon>Eurotatoria</taxon>
        <taxon>Bdelloidea</taxon>
        <taxon>Philodinida</taxon>
        <taxon>Philodinidae</taxon>
        <taxon>Rotaria</taxon>
    </lineage>
</organism>
<evidence type="ECO:0000256" key="1">
    <source>
        <dbReference type="SAM" id="MobiDB-lite"/>
    </source>
</evidence>
<comment type="caution">
    <text evidence="4">The sequence shown here is derived from an EMBL/GenBank/DDBJ whole genome shotgun (WGS) entry which is preliminary data.</text>
</comment>
<evidence type="ECO:0000313" key="3">
    <source>
        <dbReference type="EMBL" id="CAF2217980.1"/>
    </source>
</evidence>
<protein>
    <recommendedName>
        <fullName evidence="2">TTF-type domain-containing protein</fullName>
    </recommendedName>
</protein>
<dbReference type="AlphaFoldDB" id="A0A820FPY2"/>
<dbReference type="Proteomes" id="UP000663856">
    <property type="component" value="Unassembled WGS sequence"/>
</dbReference>
<dbReference type="InterPro" id="IPR006580">
    <property type="entry name" value="Znf_TTF"/>
</dbReference>
<evidence type="ECO:0000259" key="2">
    <source>
        <dbReference type="SMART" id="SM00597"/>
    </source>
</evidence>
<name>A0A820FPY2_9BILA</name>
<dbReference type="InterPro" id="IPR012337">
    <property type="entry name" value="RNaseH-like_sf"/>
</dbReference>
<dbReference type="Proteomes" id="UP000663866">
    <property type="component" value="Unassembled WGS sequence"/>
</dbReference>
<dbReference type="PANTHER" id="PTHR45749">
    <property type="match status" value="1"/>
</dbReference>
<dbReference type="InterPro" id="IPR025398">
    <property type="entry name" value="DUF4371"/>
</dbReference>
<evidence type="ECO:0000313" key="5">
    <source>
        <dbReference type="Proteomes" id="UP000663866"/>
    </source>
</evidence>
<proteinExistence type="predicted"/>
<feature type="region of interest" description="Disordered" evidence="1">
    <location>
        <begin position="50"/>
        <end position="83"/>
    </location>
</feature>
<dbReference type="GO" id="GO:0046983">
    <property type="term" value="F:protein dimerization activity"/>
    <property type="evidence" value="ECO:0007669"/>
    <property type="project" value="InterPro"/>
</dbReference>
<reference evidence="4" key="1">
    <citation type="submission" date="2021-02" db="EMBL/GenBank/DDBJ databases">
        <authorList>
            <person name="Nowell W R."/>
        </authorList>
    </citation>
    <scope>NUCLEOTIDE SEQUENCE</scope>
</reference>
<dbReference type="SUPFAM" id="SSF53098">
    <property type="entry name" value="Ribonuclease H-like"/>
    <property type="match status" value="1"/>
</dbReference>
<sequence>MSDKNKLHYYFKKSSISSHKALDTSSITAQGVNTIDTAILIETNESNNASSSILLSESSTSSSDSEYEIQDNENLKDKESASTTTTATATTILTTPTITTNDLSTKSSSSSTTSSFKRDPARGPEHAREFILLGPYQSVTSFPTVNHRHFCLNWYNVYKWIEYSETTQKACCFVCRFAYSPGQCDDAFTKNGFNNWAMAMNKFKKHEASIFHKKANESFVNAVKNNKDNMNVLKLINIEHKKATSENRNYLKEIIRTIIFIAKQGLSFRGHRENDESDNKGNLLELLEFRSLENELIRKKLGTVKYTHHSIQNEMLSIIQQHILSKIVSEIKISKYHSIMIDESTDISRHQQVSLVIRYTDDLFSVYERFIGFERASDKTGEGLFNLVIEWLNKLDLDIKNIIGQCFDGASSMRGSCKGVANLDVAEIVVPVRNNFGIVKSLYNLIEGSPKRHKIFDDLEKEAGIVPTTLKQLCDTRGACRYESLKAISSRYSEILSTLTLIDTGDSFILLLVIKTFDFVFHIYMMNEIFLITNILSKFLHGGEINPNIITIQDEYRLGSFYAVIDNIIKSIKERFDENYLSIVILCEKLFLTKTLLIQDDLTEIARFYNVSYDDLWAEQRLYKASFVLDEKKEWTLAKATKFFFQQNFHISLTTMNEILKILWIIPVNVCGCERSFSSLRRIKTYLRNTTGQERLSSLALINIEKDYQIDIDAIATDFVLKKDERKRIFLK</sequence>
<feature type="compositionally biased region" description="Low complexity" evidence="1">
    <location>
        <begin position="101"/>
        <end position="115"/>
    </location>
</feature>
<dbReference type="Pfam" id="PF14291">
    <property type="entry name" value="DUF4371"/>
    <property type="match status" value="1"/>
</dbReference>
<dbReference type="EMBL" id="CAJOBG010009508">
    <property type="protein sequence ID" value="CAF4267748.1"/>
    <property type="molecule type" value="Genomic_DNA"/>
</dbReference>
<dbReference type="Pfam" id="PF05699">
    <property type="entry name" value="Dimer_Tnp_hAT"/>
    <property type="match status" value="1"/>
</dbReference>
<dbReference type="PANTHER" id="PTHR45749:SF21">
    <property type="entry name" value="DUF4371 DOMAIN-CONTAINING PROTEIN"/>
    <property type="match status" value="1"/>
</dbReference>
<gene>
    <name evidence="4" type="ORF">OVN521_LOCUS29920</name>
    <name evidence="3" type="ORF">WKI299_LOCUS35362</name>
</gene>
<dbReference type="InterPro" id="IPR008906">
    <property type="entry name" value="HATC_C_dom"/>
</dbReference>
<dbReference type="EMBL" id="CAJNRF010017021">
    <property type="protein sequence ID" value="CAF2217980.1"/>
    <property type="molecule type" value="Genomic_DNA"/>
</dbReference>
<evidence type="ECO:0000313" key="4">
    <source>
        <dbReference type="EMBL" id="CAF4267748.1"/>
    </source>
</evidence>
<keyword evidence="5" id="KW-1185">Reference proteome</keyword>
<feature type="domain" description="TTF-type" evidence="2">
    <location>
        <begin position="146"/>
        <end position="242"/>
    </location>
</feature>
<feature type="compositionally biased region" description="Low complexity" evidence="1">
    <location>
        <begin position="50"/>
        <end position="64"/>
    </location>
</feature>
<feature type="region of interest" description="Disordered" evidence="1">
    <location>
        <begin position="101"/>
        <end position="123"/>
    </location>
</feature>
<accession>A0A820FPY2</accession>
<dbReference type="SMART" id="SM00597">
    <property type="entry name" value="ZnF_TTF"/>
    <property type="match status" value="1"/>
</dbReference>